<dbReference type="GO" id="GO:0004930">
    <property type="term" value="F:G protein-coupled receptor activity"/>
    <property type="evidence" value="ECO:0000318"/>
    <property type="project" value="GO_Central"/>
</dbReference>
<evidence type="ECO:0000259" key="11">
    <source>
        <dbReference type="PROSITE" id="PS50262"/>
    </source>
</evidence>
<dbReference type="AlphaFoldDB" id="A0A7M7HNE5"/>
<dbReference type="Proteomes" id="UP000007110">
    <property type="component" value="Unassembled WGS sequence"/>
</dbReference>
<comment type="subcellular location">
    <subcellularLocation>
        <location evidence="1">Cell membrane</location>
        <topology evidence="1">Multi-pass membrane protein</topology>
    </subcellularLocation>
</comment>
<feature type="domain" description="G-protein coupled receptors family 1 profile" evidence="11">
    <location>
        <begin position="50"/>
        <end position="314"/>
    </location>
</feature>
<evidence type="ECO:0000256" key="10">
    <source>
        <dbReference type="SAM" id="Phobius"/>
    </source>
</evidence>
<reference evidence="12" key="2">
    <citation type="submission" date="2021-01" db="UniProtKB">
        <authorList>
            <consortium name="EnsemblMetazoa"/>
        </authorList>
    </citation>
    <scope>IDENTIFICATION</scope>
</reference>
<dbReference type="PROSITE" id="PS50262">
    <property type="entry name" value="G_PROTEIN_RECEP_F1_2"/>
    <property type="match status" value="1"/>
</dbReference>
<keyword evidence="8 9" id="KW-0807">Transducer</keyword>
<dbReference type="KEGG" id="spu:105441095"/>
<dbReference type="EnsemblMetazoa" id="XM_011671908">
    <property type="protein sequence ID" value="XP_011670210"/>
    <property type="gene ID" value="LOC105441095"/>
</dbReference>
<keyword evidence="4 10" id="KW-1133">Transmembrane helix</keyword>
<feature type="transmembrane region" description="Helical" evidence="10">
    <location>
        <begin position="149"/>
        <end position="175"/>
    </location>
</feature>
<dbReference type="OrthoDB" id="9615015at2759"/>
<name>A0A7M7HNE5_STRPU</name>
<dbReference type="GO" id="GO:0007186">
    <property type="term" value="P:G protein-coupled receptor signaling pathway"/>
    <property type="evidence" value="ECO:0000318"/>
    <property type="project" value="GO_Central"/>
</dbReference>
<comment type="similarity">
    <text evidence="9">Belongs to the G-protein coupled receptor 1 family.</text>
</comment>
<evidence type="ECO:0000256" key="3">
    <source>
        <dbReference type="ARBA" id="ARBA00022692"/>
    </source>
</evidence>
<dbReference type="RefSeq" id="XP_011670210.2">
    <property type="nucleotide sequence ID" value="XM_011671908.2"/>
</dbReference>
<dbReference type="Pfam" id="PF00001">
    <property type="entry name" value="7tm_1"/>
    <property type="match status" value="1"/>
</dbReference>
<feature type="transmembrane region" description="Helical" evidence="10">
    <location>
        <begin position="107"/>
        <end position="128"/>
    </location>
</feature>
<evidence type="ECO:0000313" key="13">
    <source>
        <dbReference type="Proteomes" id="UP000007110"/>
    </source>
</evidence>
<keyword evidence="3 9" id="KW-0812">Transmembrane</keyword>
<dbReference type="OMA" id="TEVCTRV"/>
<protein>
    <recommendedName>
        <fullName evidence="11">G-protein coupled receptors family 1 profile domain-containing protein</fullName>
    </recommendedName>
</protein>
<evidence type="ECO:0000256" key="5">
    <source>
        <dbReference type="ARBA" id="ARBA00023040"/>
    </source>
</evidence>
<dbReference type="GO" id="GO:0005886">
    <property type="term" value="C:plasma membrane"/>
    <property type="evidence" value="ECO:0000318"/>
    <property type="project" value="GO_Central"/>
</dbReference>
<dbReference type="Gene3D" id="1.20.1070.10">
    <property type="entry name" value="Rhodopsin 7-helix transmembrane proteins"/>
    <property type="match status" value="1"/>
</dbReference>
<dbReference type="InterPro" id="IPR000276">
    <property type="entry name" value="GPCR_Rhodpsn"/>
</dbReference>
<dbReference type="GeneID" id="105441095"/>
<evidence type="ECO:0000256" key="8">
    <source>
        <dbReference type="ARBA" id="ARBA00023224"/>
    </source>
</evidence>
<dbReference type="SMART" id="SM01381">
    <property type="entry name" value="7TM_GPCR_Srsx"/>
    <property type="match status" value="1"/>
</dbReference>
<evidence type="ECO:0000256" key="6">
    <source>
        <dbReference type="ARBA" id="ARBA00023136"/>
    </source>
</evidence>
<dbReference type="InterPro" id="IPR017452">
    <property type="entry name" value="GPCR_Rhodpsn_7TM"/>
</dbReference>
<feature type="transmembrane region" description="Helical" evidence="10">
    <location>
        <begin position="30"/>
        <end position="58"/>
    </location>
</feature>
<dbReference type="PANTHER" id="PTHR24249:SF424">
    <property type="entry name" value="G-PROTEIN COUPLED RECEPTORS FAMILY 1 PROFILE DOMAIN-CONTAINING PROTEIN"/>
    <property type="match status" value="1"/>
</dbReference>
<keyword evidence="13" id="KW-1185">Reference proteome</keyword>
<feature type="transmembrane region" description="Helical" evidence="10">
    <location>
        <begin position="195"/>
        <end position="219"/>
    </location>
</feature>
<dbReference type="PRINTS" id="PR00237">
    <property type="entry name" value="GPCRRHODOPSN"/>
</dbReference>
<proteinExistence type="inferred from homology"/>
<keyword evidence="2" id="KW-1003">Cell membrane</keyword>
<evidence type="ECO:0000256" key="4">
    <source>
        <dbReference type="ARBA" id="ARBA00022989"/>
    </source>
</evidence>
<keyword evidence="6 10" id="KW-0472">Membrane</keyword>
<reference evidence="13" key="1">
    <citation type="submission" date="2015-02" db="EMBL/GenBank/DDBJ databases">
        <title>Genome sequencing for Strongylocentrotus purpuratus.</title>
        <authorList>
            <person name="Murali S."/>
            <person name="Liu Y."/>
            <person name="Vee V."/>
            <person name="English A."/>
            <person name="Wang M."/>
            <person name="Skinner E."/>
            <person name="Han Y."/>
            <person name="Muzny D.M."/>
            <person name="Worley K.C."/>
            <person name="Gibbs R.A."/>
        </authorList>
    </citation>
    <scope>NUCLEOTIDE SEQUENCE</scope>
</reference>
<feature type="transmembrane region" description="Helical" evidence="10">
    <location>
        <begin position="259"/>
        <end position="282"/>
    </location>
</feature>
<keyword evidence="7 9" id="KW-0675">Receptor</keyword>
<feature type="transmembrane region" description="Helical" evidence="10">
    <location>
        <begin position="294"/>
        <end position="316"/>
    </location>
</feature>
<evidence type="ECO:0000256" key="2">
    <source>
        <dbReference type="ARBA" id="ARBA00022475"/>
    </source>
</evidence>
<evidence type="ECO:0000313" key="12">
    <source>
        <dbReference type="EnsemblMetazoa" id="XP_011670210"/>
    </source>
</evidence>
<evidence type="ECO:0000256" key="9">
    <source>
        <dbReference type="RuleBase" id="RU000688"/>
    </source>
</evidence>
<dbReference type="CDD" id="cd00637">
    <property type="entry name" value="7tm_classA_rhodopsin-like"/>
    <property type="match status" value="1"/>
</dbReference>
<dbReference type="PANTHER" id="PTHR24249">
    <property type="entry name" value="HISTAMINE RECEPTOR-RELATED G-PROTEIN COUPLED RECEPTOR"/>
    <property type="match status" value="1"/>
</dbReference>
<keyword evidence="5 9" id="KW-0297">G-protein coupled receptor</keyword>
<evidence type="ECO:0000256" key="1">
    <source>
        <dbReference type="ARBA" id="ARBA00004651"/>
    </source>
</evidence>
<feature type="transmembrane region" description="Helical" evidence="10">
    <location>
        <begin position="70"/>
        <end position="95"/>
    </location>
</feature>
<dbReference type="InterPro" id="IPR050569">
    <property type="entry name" value="TAAR"/>
</dbReference>
<sequence>MTSTSSLCTMCGDDDDDNQYYTEEDPMNPLFVSIIEALFVLLIALLAVLGNIVNIVVIGGAKSLKSCQGYFLLSLAIADLGMGIVATIGIAPATMHRWPYGDFMCKLSSYVTEVCTRVSLLMIIGLSIERYIAVIHPFQYNRFVTKNRVLFTIIMTWLLCIAFFLVLFTKVGLGYEYDLDKLACSAAYEDTMEYYIAALVILLVPSFVVITFTSISVHVRVLQSSRRREILFGRSGSAGPRNGERLPLHFRRNMKAFKMLVIIAGVYYITWLPYTILSGLFLTHAVRYETLPSFVEFLTFWLTVSNSGFNVFVYFVMNKKFRNKAKDIFQRIRTTFLLCCCMRFCEVVEMSRKNREYQHSSLRGSVDGRYFLGIRKSNGEVVPTTLRIKSGRFSDGTMSAVGVIPTDQHIFSLRSLKKMRSEPFRKKSVAMPTMSLKMEMRKEGGQPDFFPTEVIETVTEV</sequence>
<accession>A0A7M7HNE5</accession>
<dbReference type="SUPFAM" id="SSF81321">
    <property type="entry name" value="Family A G protein-coupled receptor-like"/>
    <property type="match status" value="1"/>
</dbReference>
<evidence type="ECO:0000256" key="7">
    <source>
        <dbReference type="ARBA" id="ARBA00023170"/>
    </source>
</evidence>
<dbReference type="PROSITE" id="PS00237">
    <property type="entry name" value="G_PROTEIN_RECEP_F1_1"/>
    <property type="match status" value="1"/>
</dbReference>
<organism evidence="12 13">
    <name type="scientific">Strongylocentrotus purpuratus</name>
    <name type="common">Purple sea urchin</name>
    <dbReference type="NCBI Taxonomy" id="7668"/>
    <lineage>
        <taxon>Eukaryota</taxon>
        <taxon>Metazoa</taxon>
        <taxon>Echinodermata</taxon>
        <taxon>Eleutherozoa</taxon>
        <taxon>Echinozoa</taxon>
        <taxon>Echinoidea</taxon>
        <taxon>Euechinoidea</taxon>
        <taxon>Echinacea</taxon>
        <taxon>Camarodonta</taxon>
        <taxon>Echinidea</taxon>
        <taxon>Strongylocentrotidae</taxon>
        <taxon>Strongylocentrotus</taxon>
    </lineage>
</organism>
<dbReference type="InParanoid" id="A0A7M7HNE5"/>